<organism evidence="1 2">
    <name type="scientific">Teratosphaeria nubilosa</name>
    <dbReference type="NCBI Taxonomy" id="161662"/>
    <lineage>
        <taxon>Eukaryota</taxon>
        <taxon>Fungi</taxon>
        <taxon>Dikarya</taxon>
        <taxon>Ascomycota</taxon>
        <taxon>Pezizomycotina</taxon>
        <taxon>Dothideomycetes</taxon>
        <taxon>Dothideomycetidae</taxon>
        <taxon>Mycosphaerellales</taxon>
        <taxon>Teratosphaeriaceae</taxon>
        <taxon>Teratosphaeria</taxon>
    </lineage>
</organism>
<sequence>SSSSSSSGLGDLYKMYTGDGSTSAGWPAQSSWASFGDLWTANTALISQSCTQFSESNNSDEETSNLQSAISSLASSSGIDARFILAIVMQESGGCVRAPTTNYGVTNPGLMQSHDGTGSCNNGGVQDPCPQSEITQMIEDGTTGTSEGDGLEQTLRQAGCEDVSRYYKAARIYNSGSIAQSKNLDDGVATHCYASDVANRLTGWVHASNGCTLD</sequence>
<proteinExistence type="predicted"/>
<dbReference type="SUPFAM" id="SSF53955">
    <property type="entry name" value="Lysozyme-like"/>
    <property type="match status" value="1"/>
</dbReference>
<dbReference type="InterPro" id="IPR023346">
    <property type="entry name" value="Lysozyme-like_dom_sf"/>
</dbReference>
<evidence type="ECO:0000313" key="1">
    <source>
        <dbReference type="EMBL" id="KAF2763652.1"/>
    </source>
</evidence>
<dbReference type="Proteomes" id="UP000799436">
    <property type="component" value="Unassembled WGS sequence"/>
</dbReference>
<protein>
    <submittedName>
        <fullName evidence="1">Uncharacterized protein</fullName>
    </submittedName>
</protein>
<name>A0A6G1KTJ6_9PEZI</name>
<accession>A0A6G1KTJ6</accession>
<dbReference type="OrthoDB" id="1193027at2759"/>
<keyword evidence="2" id="KW-1185">Reference proteome</keyword>
<dbReference type="AlphaFoldDB" id="A0A6G1KTJ6"/>
<gene>
    <name evidence="1" type="ORF">EJ03DRAFT_283713</name>
</gene>
<feature type="non-terminal residue" evidence="1">
    <location>
        <position position="1"/>
    </location>
</feature>
<evidence type="ECO:0000313" key="2">
    <source>
        <dbReference type="Proteomes" id="UP000799436"/>
    </source>
</evidence>
<dbReference type="Gene3D" id="1.10.530.10">
    <property type="match status" value="1"/>
</dbReference>
<dbReference type="EMBL" id="ML995980">
    <property type="protein sequence ID" value="KAF2763652.1"/>
    <property type="molecule type" value="Genomic_DNA"/>
</dbReference>
<reference evidence="1" key="1">
    <citation type="journal article" date="2020" name="Stud. Mycol.">
        <title>101 Dothideomycetes genomes: a test case for predicting lifestyles and emergence of pathogens.</title>
        <authorList>
            <person name="Haridas S."/>
            <person name="Albert R."/>
            <person name="Binder M."/>
            <person name="Bloem J."/>
            <person name="Labutti K."/>
            <person name="Salamov A."/>
            <person name="Andreopoulos B."/>
            <person name="Baker S."/>
            <person name="Barry K."/>
            <person name="Bills G."/>
            <person name="Bluhm B."/>
            <person name="Cannon C."/>
            <person name="Castanera R."/>
            <person name="Culley D."/>
            <person name="Daum C."/>
            <person name="Ezra D."/>
            <person name="Gonzalez J."/>
            <person name="Henrissat B."/>
            <person name="Kuo A."/>
            <person name="Liang C."/>
            <person name="Lipzen A."/>
            <person name="Lutzoni F."/>
            <person name="Magnuson J."/>
            <person name="Mondo S."/>
            <person name="Nolan M."/>
            <person name="Ohm R."/>
            <person name="Pangilinan J."/>
            <person name="Park H.-J."/>
            <person name="Ramirez L."/>
            <person name="Alfaro M."/>
            <person name="Sun H."/>
            <person name="Tritt A."/>
            <person name="Yoshinaga Y."/>
            <person name="Zwiers L.-H."/>
            <person name="Turgeon B."/>
            <person name="Goodwin S."/>
            <person name="Spatafora J."/>
            <person name="Crous P."/>
            <person name="Grigoriev I."/>
        </authorList>
    </citation>
    <scope>NUCLEOTIDE SEQUENCE</scope>
    <source>
        <strain evidence="1">CBS 116005</strain>
    </source>
</reference>